<reference evidence="5 6" key="1">
    <citation type="submission" date="2017-08" db="EMBL/GenBank/DDBJ databases">
        <title>Fine stratification of microbial communities through a metagenomic profile of the photic zone.</title>
        <authorList>
            <person name="Haro-Moreno J.M."/>
            <person name="Lopez-Perez M."/>
            <person name="De La Torre J."/>
            <person name="Picazo A."/>
            <person name="Camacho A."/>
            <person name="Rodriguez-Valera F."/>
        </authorList>
    </citation>
    <scope>NUCLEOTIDE SEQUENCE [LARGE SCALE GENOMIC DNA]</scope>
    <source>
        <strain evidence="5">MED-G24</strain>
    </source>
</reference>
<dbReference type="GO" id="GO:0005829">
    <property type="term" value="C:cytosol"/>
    <property type="evidence" value="ECO:0007669"/>
    <property type="project" value="UniProtKB-ARBA"/>
</dbReference>
<dbReference type="InterPro" id="IPR019844">
    <property type="entry name" value="CSD_CS"/>
</dbReference>
<dbReference type="GO" id="GO:0003676">
    <property type="term" value="F:nucleic acid binding"/>
    <property type="evidence" value="ECO:0007669"/>
    <property type="project" value="InterPro"/>
</dbReference>
<feature type="domain" description="CSD" evidence="4">
    <location>
        <begin position="4"/>
        <end position="68"/>
    </location>
</feature>
<dbReference type="PANTHER" id="PTHR11544">
    <property type="entry name" value="COLD SHOCK DOMAIN CONTAINING PROTEINS"/>
    <property type="match status" value="1"/>
</dbReference>
<dbReference type="FunFam" id="2.40.50.140:FF:000006">
    <property type="entry name" value="Cold shock protein CspC"/>
    <property type="match status" value="1"/>
</dbReference>
<protein>
    <submittedName>
        <fullName evidence="5">Cold-shock protein</fullName>
    </submittedName>
</protein>
<dbReference type="InterPro" id="IPR012156">
    <property type="entry name" value="Cold_shock_CspA"/>
</dbReference>
<dbReference type="InterPro" id="IPR050181">
    <property type="entry name" value="Cold_shock_domain"/>
</dbReference>
<comment type="caution">
    <text evidence="5">The sequence shown here is derived from an EMBL/GenBank/DDBJ whole genome shotgun (WGS) entry which is preliminary data.</text>
</comment>
<organism evidence="5 6">
    <name type="scientific">OM182 bacterium MED-G24</name>
    <dbReference type="NCBI Taxonomy" id="1986255"/>
    <lineage>
        <taxon>Bacteria</taxon>
        <taxon>Pseudomonadati</taxon>
        <taxon>Pseudomonadota</taxon>
        <taxon>Gammaproteobacteria</taxon>
        <taxon>OMG group</taxon>
        <taxon>OM182 clade</taxon>
    </lineage>
</organism>
<keyword evidence="2" id="KW-0963">Cytoplasm</keyword>
<evidence type="ECO:0000313" key="6">
    <source>
        <dbReference type="Proteomes" id="UP000219327"/>
    </source>
</evidence>
<name>A0A2A5WLI0_9GAMM</name>
<dbReference type="Gene3D" id="2.40.50.140">
    <property type="entry name" value="Nucleic acid-binding proteins"/>
    <property type="match status" value="1"/>
</dbReference>
<evidence type="ECO:0000313" key="5">
    <source>
        <dbReference type="EMBL" id="PDH37153.1"/>
    </source>
</evidence>
<dbReference type="EMBL" id="NTKD01000052">
    <property type="protein sequence ID" value="PDH37153.1"/>
    <property type="molecule type" value="Genomic_DNA"/>
</dbReference>
<gene>
    <name evidence="5" type="ORF">CNE99_08475</name>
</gene>
<dbReference type="PRINTS" id="PR00050">
    <property type="entry name" value="COLDSHOCK"/>
</dbReference>
<dbReference type="Proteomes" id="UP000219327">
    <property type="component" value="Unassembled WGS sequence"/>
</dbReference>
<proteinExistence type="predicted"/>
<accession>A0A2A5WLI0</accession>
<sequence>MSDRQTGTVKWFNESKGYGFIAQESGSDIFAHYSDIAEPGMESLTEGQKVEFTVAQGRKGPQAEQIKPV</sequence>
<dbReference type="PROSITE" id="PS00352">
    <property type="entry name" value="CSD_1"/>
    <property type="match status" value="1"/>
</dbReference>
<dbReference type="InterPro" id="IPR011129">
    <property type="entry name" value="CSD"/>
</dbReference>
<dbReference type="PROSITE" id="PS51857">
    <property type="entry name" value="CSD_2"/>
    <property type="match status" value="1"/>
</dbReference>
<dbReference type="SUPFAM" id="SSF50249">
    <property type="entry name" value="Nucleic acid-binding proteins"/>
    <property type="match status" value="1"/>
</dbReference>
<dbReference type="SMART" id="SM00357">
    <property type="entry name" value="CSP"/>
    <property type="match status" value="1"/>
</dbReference>
<evidence type="ECO:0000256" key="2">
    <source>
        <dbReference type="ARBA" id="ARBA00022490"/>
    </source>
</evidence>
<dbReference type="AlphaFoldDB" id="A0A2A5WLI0"/>
<dbReference type="InterPro" id="IPR012340">
    <property type="entry name" value="NA-bd_OB-fold"/>
</dbReference>
<evidence type="ECO:0000259" key="4">
    <source>
        <dbReference type="PROSITE" id="PS51857"/>
    </source>
</evidence>
<evidence type="ECO:0000256" key="1">
    <source>
        <dbReference type="ARBA" id="ARBA00004496"/>
    </source>
</evidence>
<comment type="subcellular location">
    <subcellularLocation>
        <location evidence="1 3">Cytoplasm</location>
    </subcellularLocation>
</comment>
<evidence type="ECO:0000256" key="3">
    <source>
        <dbReference type="RuleBase" id="RU000408"/>
    </source>
</evidence>
<dbReference type="PIRSF" id="PIRSF002599">
    <property type="entry name" value="Cold_shock_A"/>
    <property type="match status" value="1"/>
</dbReference>
<dbReference type="Pfam" id="PF00313">
    <property type="entry name" value="CSD"/>
    <property type="match status" value="1"/>
</dbReference>
<dbReference type="InterPro" id="IPR002059">
    <property type="entry name" value="CSP_DNA-bd"/>
</dbReference>
<dbReference type="CDD" id="cd04458">
    <property type="entry name" value="CSP_CDS"/>
    <property type="match status" value="1"/>
</dbReference>